<dbReference type="EMBL" id="QGNW01000029">
    <property type="protein sequence ID" value="RVX11860.1"/>
    <property type="molecule type" value="Genomic_DNA"/>
</dbReference>
<dbReference type="AlphaFoldDB" id="A0A438JSC8"/>
<dbReference type="Proteomes" id="UP000288805">
    <property type="component" value="Unassembled WGS sequence"/>
</dbReference>
<evidence type="ECO:0000256" key="1">
    <source>
        <dbReference type="SAM" id="MobiDB-lite"/>
    </source>
</evidence>
<feature type="domain" description="DUF4378" evidence="2">
    <location>
        <begin position="477"/>
        <end position="550"/>
    </location>
</feature>
<comment type="caution">
    <text evidence="3">The sequence shown here is derived from an EMBL/GenBank/DDBJ whole genome shotgun (WGS) entry which is preliminary data.</text>
</comment>
<dbReference type="PANTHER" id="PTHR33623:SF5">
    <property type="entry name" value="HISTONE-LYSINE N-METHYLTRANSFERASE SETD1B-LIKE PROTEIN"/>
    <property type="match status" value="1"/>
</dbReference>
<name>A0A438JSC8_VITVI</name>
<reference evidence="3 4" key="1">
    <citation type="journal article" date="2018" name="PLoS Genet.">
        <title>Population sequencing reveals clonal diversity and ancestral inbreeding in the grapevine cultivar Chardonnay.</title>
        <authorList>
            <person name="Roach M.J."/>
            <person name="Johnson D.L."/>
            <person name="Bohlmann J."/>
            <person name="van Vuuren H.J."/>
            <person name="Jones S.J."/>
            <person name="Pretorius I.S."/>
            <person name="Schmidt S.A."/>
            <person name="Borneman A.R."/>
        </authorList>
    </citation>
    <scope>NUCLEOTIDE SEQUENCE [LARGE SCALE GENOMIC DNA]</scope>
    <source>
        <strain evidence="4">cv. Chardonnay</strain>
        <tissue evidence="3">Leaf</tissue>
    </source>
</reference>
<feature type="region of interest" description="Disordered" evidence="1">
    <location>
        <begin position="295"/>
        <end position="371"/>
    </location>
</feature>
<dbReference type="Pfam" id="PF14309">
    <property type="entry name" value="DUF4378"/>
    <property type="match status" value="1"/>
</dbReference>
<accession>A0A438JSC8</accession>
<feature type="compositionally biased region" description="Acidic residues" evidence="1">
    <location>
        <begin position="329"/>
        <end position="338"/>
    </location>
</feature>
<evidence type="ECO:0000313" key="3">
    <source>
        <dbReference type="EMBL" id="RVX11860.1"/>
    </source>
</evidence>
<evidence type="ECO:0000259" key="2">
    <source>
        <dbReference type="Pfam" id="PF14309"/>
    </source>
</evidence>
<organism evidence="3 4">
    <name type="scientific">Vitis vinifera</name>
    <name type="common">Grape</name>
    <dbReference type="NCBI Taxonomy" id="29760"/>
    <lineage>
        <taxon>Eukaryota</taxon>
        <taxon>Viridiplantae</taxon>
        <taxon>Streptophyta</taxon>
        <taxon>Embryophyta</taxon>
        <taxon>Tracheophyta</taxon>
        <taxon>Spermatophyta</taxon>
        <taxon>Magnoliopsida</taxon>
        <taxon>eudicotyledons</taxon>
        <taxon>Gunneridae</taxon>
        <taxon>Pentapetalae</taxon>
        <taxon>rosids</taxon>
        <taxon>Vitales</taxon>
        <taxon>Vitaceae</taxon>
        <taxon>Viteae</taxon>
        <taxon>Vitis</taxon>
    </lineage>
</organism>
<sequence>MDQRGRAIVANPVTEGLWLFAVKLKRRVILLMAHKNLHELLQEDQEPFLLKNYIADRRCQLKRPLPKTRIQLKKRKPISETSSFSGNFCKNACLFSFHDSPDVKKSPLWSPAKSPRKNSNAIFLHIPARTAAMLLEAALRIQKQSSPKPKAQNKNVGFGIFGSIMKRLTQRNRNRKREIEGDGLRVSVKDILRWDSSVGRKKFTEDFKNVSEEMVGVEEKSASEMGFSCSCNGRLSSVWSESNEEKSLDMETSSSSQSEVSAEIIDFVSKERQNGDFASCEKDFCTSPFRFVLQRSPSSGRHTPNFSSPATSPGRHRSQDKENNYEGESLIEEEEEEKEQFSPVSILDPPFEDDDDGHEGDDDGDDDGSFDLECSYAIVQRAKQQLLHKLRRFEKLAELDPIELEKRMLEGLDDDNNDAAQWDAESEDCVDDDESIASDREKKVDDFVREVLNKSGFHHFQGIPQDMKRLVSDLIAQEEREQQCSRSREVVVERVCKRLESWTEVESNTIDMMVELDFRRELSGWSKNQEQVDEAAIEIELAIFGLLVEEVSEELVCLKGI</sequence>
<dbReference type="OrthoDB" id="1918879at2759"/>
<evidence type="ECO:0000313" key="4">
    <source>
        <dbReference type="Proteomes" id="UP000288805"/>
    </source>
</evidence>
<dbReference type="InterPro" id="IPR025486">
    <property type="entry name" value="DUF4378"/>
</dbReference>
<feature type="compositionally biased region" description="Acidic residues" evidence="1">
    <location>
        <begin position="350"/>
        <end position="370"/>
    </location>
</feature>
<proteinExistence type="predicted"/>
<dbReference type="PANTHER" id="PTHR33623">
    <property type="entry name" value="OS04G0572500 PROTEIN"/>
    <property type="match status" value="1"/>
</dbReference>
<feature type="compositionally biased region" description="Polar residues" evidence="1">
    <location>
        <begin position="295"/>
        <end position="311"/>
    </location>
</feature>
<protein>
    <recommendedName>
        <fullName evidence="2">DUF4378 domain-containing protein</fullName>
    </recommendedName>
</protein>
<gene>
    <name evidence="3" type="ORF">CK203_009543</name>
</gene>